<accession>A0A024UNH1</accession>
<dbReference type="InterPro" id="IPR036390">
    <property type="entry name" value="WH_DNA-bd_sf"/>
</dbReference>
<name>A0A024UNH1_9STRA</name>
<dbReference type="PANTHER" id="PTHR10015">
    <property type="entry name" value="HEAT SHOCK TRANSCRIPTION FACTOR"/>
    <property type="match status" value="1"/>
</dbReference>
<evidence type="ECO:0000256" key="2">
    <source>
        <dbReference type="ARBA" id="ARBA00023125"/>
    </source>
</evidence>
<dbReference type="SMART" id="SM00415">
    <property type="entry name" value="HSF"/>
    <property type="match status" value="1"/>
</dbReference>
<dbReference type="VEuPathDB" id="FungiDB:H310_02357"/>
<proteinExistence type="inferred from homology"/>
<feature type="compositionally biased region" description="Low complexity" evidence="5">
    <location>
        <begin position="223"/>
        <end position="243"/>
    </location>
</feature>
<sequence length="306" mass="33924">MVNSGLKPSTKPSGAVSAFVMKLDQVVNDPATDDVITWKRGADGALVEPHSLVVLDKTKFSEVVMPQYFRGSKYCSFIRQLNAYDFSHIGVVNGADPPAFTHPFFRQDDRSLLSKIERRKQDKRSRATQPDDVKTVKKVEDKIVESYAPTTRPLGDNESARYIEAVQAIRDMLASAQMFGMTHLFLERVKEFLHVERKEFSELQDGEVLQLLDNIIQGNPSKSAQAPESPVPSSAASTTTSSIDGDDASRHLAASDHTPHCFVSTIDLHSEIKVESDGTPAHDDDDDVLLEFDVDELEDLLAVHNL</sequence>
<evidence type="ECO:0000256" key="4">
    <source>
        <dbReference type="RuleBase" id="RU004020"/>
    </source>
</evidence>
<evidence type="ECO:0000259" key="6">
    <source>
        <dbReference type="SMART" id="SM00415"/>
    </source>
</evidence>
<feature type="domain" description="HSF-type DNA-binding" evidence="6">
    <location>
        <begin position="15"/>
        <end position="119"/>
    </location>
</feature>
<dbReference type="SUPFAM" id="SSF46785">
    <property type="entry name" value="Winged helix' DNA-binding domain"/>
    <property type="match status" value="1"/>
</dbReference>
<dbReference type="eggNOG" id="KOG0627">
    <property type="taxonomic scope" value="Eukaryota"/>
</dbReference>
<dbReference type="InterPro" id="IPR000232">
    <property type="entry name" value="HSF_DNA-bd"/>
</dbReference>
<organism evidence="7">
    <name type="scientific">Aphanomyces invadans</name>
    <dbReference type="NCBI Taxonomy" id="157072"/>
    <lineage>
        <taxon>Eukaryota</taxon>
        <taxon>Sar</taxon>
        <taxon>Stramenopiles</taxon>
        <taxon>Oomycota</taxon>
        <taxon>Saprolegniomycetes</taxon>
        <taxon>Saprolegniales</taxon>
        <taxon>Verrucalvaceae</taxon>
        <taxon>Aphanomyces</taxon>
    </lineage>
</organism>
<evidence type="ECO:0000256" key="3">
    <source>
        <dbReference type="ARBA" id="ARBA00023242"/>
    </source>
</evidence>
<feature type="region of interest" description="Disordered" evidence="5">
    <location>
        <begin position="219"/>
        <end position="251"/>
    </location>
</feature>
<protein>
    <recommendedName>
        <fullName evidence="6">HSF-type DNA-binding domain-containing protein</fullName>
    </recommendedName>
</protein>
<dbReference type="GO" id="GO:0005634">
    <property type="term" value="C:nucleus"/>
    <property type="evidence" value="ECO:0007669"/>
    <property type="project" value="UniProtKB-SubCell"/>
</dbReference>
<dbReference type="GeneID" id="20079407"/>
<dbReference type="GO" id="GO:0003700">
    <property type="term" value="F:DNA-binding transcription factor activity"/>
    <property type="evidence" value="ECO:0007669"/>
    <property type="project" value="InterPro"/>
</dbReference>
<dbReference type="OrthoDB" id="77161at2759"/>
<comment type="subcellular location">
    <subcellularLocation>
        <location evidence="1">Nucleus</location>
    </subcellularLocation>
</comment>
<evidence type="ECO:0000313" key="7">
    <source>
        <dbReference type="EMBL" id="ETW07971.1"/>
    </source>
</evidence>
<dbReference type="GO" id="GO:0043565">
    <property type="term" value="F:sequence-specific DNA binding"/>
    <property type="evidence" value="ECO:0007669"/>
    <property type="project" value="InterPro"/>
</dbReference>
<evidence type="ECO:0000256" key="5">
    <source>
        <dbReference type="SAM" id="MobiDB-lite"/>
    </source>
</evidence>
<dbReference type="STRING" id="157072.A0A024UNH1"/>
<keyword evidence="3" id="KW-0539">Nucleus</keyword>
<dbReference type="RefSeq" id="XP_008864064.1">
    <property type="nucleotide sequence ID" value="XM_008865842.1"/>
</dbReference>
<comment type="similarity">
    <text evidence="4">Belongs to the HSF family.</text>
</comment>
<dbReference type="AlphaFoldDB" id="A0A024UNH1"/>
<evidence type="ECO:0000256" key="1">
    <source>
        <dbReference type="ARBA" id="ARBA00004123"/>
    </source>
</evidence>
<dbReference type="InterPro" id="IPR036388">
    <property type="entry name" value="WH-like_DNA-bd_sf"/>
</dbReference>
<gene>
    <name evidence="7" type="ORF">H310_02357</name>
</gene>
<keyword evidence="2" id="KW-0238">DNA-binding</keyword>
<dbReference type="Gene3D" id="1.10.10.10">
    <property type="entry name" value="Winged helix-like DNA-binding domain superfamily/Winged helix DNA-binding domain"/>
    <property type="match status" value="1"/>
</dbReference>
<reference evidence="7" key="1">
    <citation type="submission" date="2013-12" db="EMBL/GenBank/DDBJ databases">
        <title>The Genome Sequence of Aphanomyces invadans NJM9701.</title>
        <authorList>
            <consortium name="The Broad Institute Genomics Platform"/>
            <person name="Russ C."/>
            <person name="Tyler B."/>
            <person name="van West P."/>
            <person name="Dieguez-Uribeondo J."/>
            <person name="Young S.K."/>
            <person name="Zeng Q."/>
            <person name="Gargeya S."/>
            <person name="Fitzgerald M."/>
            <person name="Abouelleil A."/>
            <person name="Alvarado L."/>
            <person name="Chapman S.B."/>
            <person name="Gainer-Dewar J."/>
            <person name="Goldberg J."/>
            <person name="Griggs A."/>
            <person name="Gujja S."/>
            <person name="Hansen M."/>
            <person name="Howarth C."/>
            <person name="Imamovic A."/>
            <person name="Ireland A."/>
            <person name="Larimer J."/>
            <person name="McCowan C."/>
            <person name="Murphy C."/>
            <person name="Pearson M."/>
            <person name="Poon T.W."/>
            <person name="Priest M."/>
            <person name="Roberts A."/>
            <person name="Saif S."/>
            <person name="Shea T."/>
            <person name="Sykes S."/>
            <person name="Wortman J."/>
            <person name="Nusbaum C."/>
            <person name="Birren B."/>
        </authorList>
    </citation>
    <scope>NUCLEOTIDE SEQUENCE [LARGE SCALE GENOMIC DNA]</scope>
    <source>
        <strain evidence="7">NJM9701</strain>
    </source>
</reference>
<dbReference type="EMBL" id="KI913954">
    <property type="protein sequence ID" value="ETW07971.1"/>
    <property type="molecule type" value="Genomic_DNA"/>
</dbReference>
<dbReference type="Pfam" id="PF00447">
    <property type="entry name" value="HSF_DNA-bind"/>
    <property type="match status" value="1"/>
</dbReference>
<dbReference type="PANTHER" id="PTHR10015:SF206">
    <property type="entry name" value="HSF-TYPE DNA-BINDING DOMAIN-CONTAINING PROTEIN"/>
    <property type="match status" value="1"/>
</dbReference>